<evidence type="ECO:0000256" key="1">
    <source>
        <dbReference type="SAM" id="MobiDB-lite"/>
    </source>
</evidence>
<evidence type="ECO:0000313" key="3">
    <source>
        <dbReference type="Proteomes" id="UP001066276"/>
    </source>
</evidence>
<organism evidence="2 3">
    <name type="scientific">Pleurodeles waltl</name>
    <name type="common">Iberian ribbed newt</name>
    <dbReference type="NCBI Taxonomy" id="8319"/>
    <lineage>
        <taxon>Eukaryota</taxon>
        <taxon>Metazoa</taxon>
        <taxon>Chordata</taxon>
        <taxon>Craniata</taxon>
        <taxon>Vertebrata</taxon>
        <taxon>Euteleostomi</taxon>
        <taxon>Amphibia</taxon>
        <taxon>Batrachia</taxon>
        <taxon>Caudata</taxon>
        <taxon>Salamandroidea</taxon>
        <taxon>Salamandridae</taxon>
        <taxon>Pleurodelinae</taxon>
        <taxon>Pleurodeles</taxon>
    </lineage>
</organism>
<keyword evidence="3" id="KW-1185">Reference proteome</keyword>
<sequence>MARRPMSVLLLQTACKHTHRRDGGRVGPRVKTSPYSLLDAGGSPAWPPAATPTLRCRQSPGSAIPLPPPLRQACCHDSVSTHHASRLRSLT</sequence>
<gene>
    <name evidence="2" type="ORF">NDU88_004450</name>
</gene>
<reference evidence="2" key="1">
    <citation type="journal article" date="2022" name="bioRxiv">
        <title>Sequencing and chromosome-scale assembly of the giantPleurodeles waltlgenome.</title>
        <authorList>
            <person name="Brown T."/>
            <person name="Elewa A."/>
            <person name="Iarovenko S."/>
            <person name="Subramanian E."/>
            <person name="Araus A.J."/>
            <person name="Petzold A."/>
            <person name="Susuki M."/>
            <person name="Suzuki K.-i.T."/>
            <person name="Hayashi T."/>
            <person name="Toyoda A."/>
            <person name="Oliveira C."/>
            <person name="Osipova E."/>
            <person name="Leigh N.D."/>
            <person name="Simon A."/>
            <person name="Yun M.H."/>
        </authorList>
    </citation>
    <scope>NUCLEOTIDE SEQUENCE</scope>
    <source>
        <strain evidence="2">20211129_DDA</strain>
        <tissue evidence="2">Liver</tissue>
    </source>
</reference>
<proteinExistence type="predicted"/>
<dbReference type="AlphaFoldDB" id="A0AAV7VGA7"/>
<dbReference type="Proteomes" id="UP001066276">
    <property type="component" value="Chromosome 2_1"/>
</dbReference>
<comment type="caution">
    <text evidence="2">The sequence shown here is derived from an EMBL/GenBank/DDBJ whole genome shotgun (WGS) entry which is preliminary data.</text>
</comment>
<protein>
    <recommendedName>
        <fullName evidence="4">Secreted protein</fullName>
    </recommendedName>
</protein>
<evidence type="ECO:0000313" key="2">
    <source>
        <dbReference type="EMBL" id="KAJ1200629.1"/>
    </source>
</evidence>
<dbReference type="EMBL" id="JANPWB010000003">
    <property type="protein sequence ID" value="KAJ1200629.1"/>
    <property type="molecule type" value="Genomic_DNA"/>
</dbReference>
<name>A0AAV7VGA7_PLEWA</name>
<accession>A0AAV7VGA7</accession>
<feature type="region of interest" description="Disordered" evidence="1">
    <location>
        <begin position="16"/>
        <end position="44"/>
    </location>
</feature>
<evidence type="ECO:0008006" key="4">
    <source>
        <dbReference type="Google" id="ProtNLM"/>
    </source>
</evidence>